<dbReference type="EMBL" id="JABXOR010000919">
    <property type="protein sequence ID" value="NVP01454.1"/>
    <property type="molecule type" value="Genomic_DNA"/>
</dbReference>
<sequence length="84" mass="9647">DEHYQAEINSQVTLLALDTRTKELKVKRDIELTDELVAQLTRLTARQRTEETNQINAENAHLLNTLTPEQLAEKITLVELANHK</sequence>
<feature type="non-terminal residue" evidence="1">
    <location>
        <position position="1"/>
    </location>
</feature>
<gene>
    <name evidence="1" type="ORF">HWA77_14665</name>
</gene>
<organism evidence="1 2">
    <name type="scientific">Photobacterium damselae subsp. damselae</name>
    <name type="common">Listonella damsela</name>
    <dbReference type="NCBI Taxonomy" id="85581"/>
    <lineage>
        <taxon>Bacteria</taxon>
        <taxon>Pseudomonadati</taxon>
        <taxon>Pseudomonadota</taxon>
        <taxon>Gammaproteobacteria</taxon>
        <taxon>Vibrionales</taxon>
        <taxon>Vibrionaceae</taxon>
        <taxon>Photobacterium</taxon>
    </lineage>
</organism>
<proteinExistence type="predicted"/>
<evidence type="ECO:0000313" key="2">
    <source>
        <dbReference type="Proteomes" id="UP000533429"/>
    </source>
</evidence>
<name>A0A850QU90_PHODD</name>
<dbReference type="AlphaFoldDB" id="A0A850QU90"/>
<evidence type="ECO:0000313" key="1">
    <source>
        <dbReference type="EMBL" id="NVP01454.1"/>
    </source>
</evidence>
<dbReference type="Proteomes" id="UP000533429">
    <property type="component" value="Unassembled WGS sequence"/>
</dbReference>
<comment type="caution">
    <text evidence="1">The sequence shown here is derived from an EMBL/GenBank/DDBJ whole genome shotgun (WGS) entry which is preliminary data.</text>
</comment>
<accession>A0A850QU90</accession>
<protein>
    <submittedName>
        <fullName evidence="1">Uncharacterized protein</fullName>
    </submittedName>
</protein>
<reference evidence="1 2" key="1">
    <citation type="submission" date="2020-06" db="EMBL/GenBank/DDBJ databases">
        <title>Photobacterium damselae subsp. damselae comparative genomics.</title>
        <authorList>
            <person name="Osorio C.R."/>
        </authorList>
    </citation>
    <scope>NUCLEOTIDE SEQUENCE [LARGE SCALE GENOMIC DNA]</scope>
    <source>
        <strain evidence="1 2">TW250/03</strain>
    </source>
</reference>